<accession>A0A0F9E638</accession>
<gene>
    <name evidence="1" type="ORF">LCGC14_2406480</name>
</gene>
<sequence>FTVDSAGTIGDSVIDTLEFDVTACANPKVRHISGTVYAIVYMNVSNATLIVTVDIDSSGNIGAAVIDSFSTTGSANSLPSRLVSVSGDVYACAHTNPGNDGEIFTVDIDSAGNIGAAAIDTLAYDTRGQTADLINISGTTYAVAYKGPTGGDLLTFSIAANGTITGALDTLNFDSQAIYTRILNVSGDVYVIAYQGPDGDGFAKAMTIASNGTIGAVIDTLEFEATNAGFVDMTNAGGGVFAVCYRKSNASGFIVTFTVSSGGAFSAVIGTLEFETTEIQTYPTIIRISNSSIVCVVYEGPNVDGFAKTAAVSALLEPRELAIVQTRIHYVGEDGREYWLQGVAI</sequence>
<dbReference type="AlphaFoldDB" id="A0A0F9E638"/>
<protein>
    <submittedName>
        <fullName evidence="1">Uncharacterized protein</fullName>
    </submittedName>
</protein>
<dbReference type="EMBL" id="LAZR01036258">
    <property type="protein sequence ID" value="KKL25321.1"/>
    <property type="molecule type" value="Genomic_DNA"/>
</dbReference>
<name>A0A0F9E638_9ZZZZ</name>
<evidence type="ECO:0000313" key="1">
    <source>
        <dbReference type="EMBL" id="KKL25321.1"/>
    </source>
</evidence>
<comment type="caution">
    <text evidence="1">The sequence shown here is derived from an EMBL/GenBank/DDBJ whole genome shotgun (WGS) entry which is preliminary data.</text>
</comment>
<organism evidence="1">
    <name type="scientific">marine sediment metagenome</name>
    <dbReference type="NCBI Taxonomy" id="412755"/>
    <lineage>
        <taxon>unclassified sequences</taxon>
        <taxon>metagenomes</taxon>
        <taxon>ecological metagenomes</taxon>
    </lineage>
</organism>
<reference evidence="1" key="1">
    <citation type="journal article" date="2015" name="Nature">
        <title>Complex archaea that bridge the gap between prokaryotes and eukaryotes.</title>
        <authorList>
            <person name="Spang A."/>
            <person name="Saw J.H."/>
            <person name="Jorgensen S.L."/>
            <person name="Zaremba-Niedzwiedzka K."/>
            <person name="Martijn J."/>
            <person name="Lind A.E."/>
            <person name="van Eijk R."/>
            <person name="Schleper C."/>
            <person name="Guy L."/>
            <person name="Ettema T.J."/>
        </authorList>
    </citation>
    <scope>NUCLEOTIDE SEQUENCE</scope>
</reference>
<proteinExistence type="predicted"/>
<feature type="non-terminal residue" evidence="1">
    <location>
        <position position="1"/>
    </location>
</feature>